<evidence type="ECO:0000256" key="2">
    <source>
        <dbReference type="ARBA" id="ARBA00023002"/>
    </source>
</evidence>
<keyword evidence="5" id="KW-1185">Reference proteome</keyword>
<dbReference type="PANTHER" id="PTHR43899:SF13">
    <property type="entry name" value="RH59310P"/>
    <property type="match status" value="1"/>
</dbReference>
<dbReference type="CDD" id="cd05356">
    <property type="entry name" value="17beta-HSD1_like_SDR_c"/>
    <property type="match status" value="1"/>
</dbReference>
<evidence type="ECO:0000313" key="5">
    <source>
        <dbReference type="Proteomes" id="UP000039865"/>
    </source>
</evidence>
<comment type="similarity">
    <text evidence="1">Belongs to the short-chain dehydrogenases/reductases (SDR) family.</text>
</comment>
<keyword evidence="3" id="KW-0472">Membrane</keyword>
<evidence type="ECO:0000256" key="3">
    <source>
        <dbReference type="SAM" id="Phobius"/>
    </source>
</evidence>
<dbReference type="InParanoid" id="A0A078B1W8"/>
<evidence type="ECO:0000313" key="4">
    <source>
        <dbReference type="EMBL" id="CDW88550.1"/>
    </source>
</evidence>
<name>A0A078B1W8_STYLE</name>
<dbReference type="InterPro" id="IPR002347">
    <property type="entry name" value="SDR_fam"/>
</dbReference>
<dbReference type="EMBL" id="CCKQ01016691">
    <property type="protein sequence ID" value="CDW88550.1"/>
    <property type="molecule type" value="Genomic_DNA"/>
</dbReference>
<dbReference type="SUPFAM" id="SSF51735">
    <property type="entry name" value="NAD(P)-binding Rossmann-fold domains"/>
    <property type="match status" value="1"/>
</dbReference>
<protein>
    <submittedName>
        <fullName evidence="4">Short chain dehydrogenase reductase family protein</fullName>
    </submittedName>
</protein>
<dbReference type="GO" id="GO:0016491">
    <property type="term" value="F:oxidoreductase activity"/>
    <property type="evidence" value="ECO:0007669"/>
    <property type="project" value="UniProtKB-KW"/>
</dbReference>
<dbReference type="PANTHER" id="PTHR43899">
    <property type="entry name" value="RH59310P"/>
    <property type="match status" value="1"/>
</dbReference>
<keyword evidence="3" id="KW-1133">Transmembrane helix</keyword>
<dbReference type="Gene3D" id="3.40.50.720">
    <property type="entry name" value="NAD(P)-binding Rossmann-like Domain"/>
    <property type="match status" value="1"/>
</dbReference>
<reference evidence="4 5" key="1">
    <citation type="submission" date="2014-06" db="EMBL/GenBank/DDBJ databases">
        <authorList>
            <person name="Swart Estienne"/>
        </authorList>
    </citation>
    <scope>NUCLEOTIDE SEQUENCE [LARGE SCALE GENOMIC DNA]</scope>
    <source>
        <strain evidence="4 5">130c</strain>
    </source>
</reference>
<dbReference type="AlphaFoldDB" id="A0A078B1W8"/>
<dbReference type="OMA" id="KYVGRTN"/>
<dbReference type="Proteomes" id="UP000039865">
    <property type="component" value="Unassembled WGS sequence"/>
</dbReference>
<dbReference type="InterPro" id="IPR036291">
    <property type="entry name" value="NAD(P)-bd_dom_sf"/>
</dbReference>
<sequence>MIDCLELLAFTIGILIFLRQFWRILVVISRLYFGTKVTTQRYGENSWAIVTGSTDGIGKRIAIELAKRGFNIVQIARNPEKLQAVSQEIQQKHNRQTRDIVFDFGKDVTFKSYQDLIQRVADLDVSVVVNNVGMCNDPNKFENTLPKDHLNECIVNCYPMVMFTKVVIDKLKQRYAEKKLRTLILNVSSLAVNIPQSYLASQCGTKMLCDRFSKSLNYEMRGSGIDMLTLQPGMVSTNRTGFEATKQGVVTPEQCAVGALNNATSFETFGTFSHEIMNLFVLNLIMDFIPWKYVMIISRKIGENLVFKRKQA</sequence>
<feature type="transmembrane region" description="Helical" evidence="3">
    <location>
        <begin position="7"/>
        <end position="33"/>
    </location>
</feature>
<keyword evidence="2" id="KW-0560">Oxidoreductase</keyword>
<organism evidence="4 5">
    <name type="scientific">Stylonychia lemnae</name>
    <name type="common">Ciliate</name>
    <dbReference type="NCBI Taxonomy" id="5949"/>
    <lineage>
        <taxon>Eukaryota</taxon>
        <taxon>Sar</taxon>
        <taxon>Alveolata</taxon>
        <taxon>Ciliophora</taxon>
        <taxon>Intramacronucleata</taxon>
        <taxon>Spirotrichea</taxon>
        <taxon>Stichotrichia</taxon>
        <taxon>Sporadotrichida</taxon>
        <taxon>Oxytrichidae</taxon>
        <taxon>Stylonychinae</taxon>
        <taxon>Stylonychia</taxon>
    </lineage>
</organism>
<evidence type="ECO:0000256" key="1">
    <source>
        <dbReference type="ARBA" id="ARBA00006484"/>
    </source>
</evidence>
<proteinExistence type="inferred from homology"/>
<dbReference type="InterPro" id="IPR051019">
    <property type="entry name" value="VLCFA-Steroid_DH"/>
</dbReference>
<gene>
    <name evidence="4" type="primary">Contig11764.g12577</name>
    <name evidence="4" type="ORF">STYLEM_17672</name>
</gene>
<keyword evidence="3" id="KW-0812">Transmembrane</keyword>
<accession>A0A078B1W8</accession>
<dbReference type="Pfam" id="PF00106">
    <property type="entry name" value="adh_short"/>
    <property type="match status" value="1"/>
</dbReference>
<dbReference type="PRINTS" id="PR00081">
    <property type="entry name" value="GDHRDH"/>
</dbReference>
<dbReference type="OrthoDB" id="418498at2759"/>
<dbReference type="PIRSF" id="PIRSF000126">
    <property type="entry name" value="11-beta-HSD1"/>
    <property type="match status" value="1"/>
</dbReference>